<dbReference type="InterPro" id="IPR036761">
    <property type="entry name" value="TTHA0802/YceI-like_sf"/>
</dbReference>
<evidence type="ECO:0000259" key="1">
    <source>
        <dbReference type="SMART" id="SM00867"/>
    </source>
</evidence>
<keyword evidence="3" id="KW-1185">Reference proteome</keyword>
<dbReference type="Proteomes" id="UP000198850">
    <property type="component" value="Unassembled WGS sequence"/>
</dbReference>
<protein>
    <submittedName>
        <fullName evidence="2">Polyisoprenoid-binding protein YceI</fullName>
    </submittedName>
</protein>
<dbReference type="PANTHER" id="PTHR34406:SF1">
    <property type="entry name" value="PROTEIN YCEI"/>
    <property type="match status" value="1"/>
</dbReference>
<dbReference type="PANTHER" id="PTHR34406">
    <property type="entry name" value="PROTEIN YCEI"/>
    <property type="match status" value="1"/>
</dbReference>
<organism evidence="2 3">
    <name type="scientific">Pedobacter hartonius</name>
    <dbReference type="NCBI Taxonomy" id="425514"/>
    <lineage>
        <taxon>Bacteria</taxon>
        <taxon>Pseudomonadati</taxon>
        <taxon>Bacteroidota</taxon>
        <taxon>Sphingobacteriia</taxon>
        <taxon>Sphingobacteriales</taxon>
        <taxon>Sphingobacteriaceae</taxon>
        <taxon>Pedobacter</taxon>
    </lineage>
</organism>
<accession>A0A1H3W5P7</accession>
<dbReference type="Pfam" id="PF04264">
    <property type="entry name" value="YceI"/>
    <property type="match status" value="1"/>
</dbReference>
<evidence type="ECO:0000313" key="3">
    <source>
        <dbReference type="Proteomes" id="UP000198850"/>
    </source>
</evidence>
<dbReference type="InterPro" id="IPR007372">
    <property type="entry name" value="Lipid/polyisoprenoid-bd_YceI"/>
</dbReference>
<dbReference type="RefSeq" id="WP_090554180.1">
    <property type="nucleotide sequence ID" value="NZ_FNRA01000001.1"/>
</dbReference>
<proteinExistence type="predicted"/>
<dbReference type="SUPFAM" id="SSF101874">
    <property type="entry name" value="YceI-like"/>
    <property type="match status" value="1"/>
</dbReference>
<sequence length="187" mass="20983">MATWKIDPAHSTVQFRVKYLMLTAVTGYFTDFKVDVESEGDNIRSNPAIHFTAEVNSIQTGNHQRDGHLKSDDFFDPAKHEQIRFKGTELEQIGVIKYPFPIGPRQKSYRLQGDLTIKGITKSVTLKVDYEGQVTDKQNRIITGFTVTGKLSRIEFGMNSAEKTGAGKLVVSDEIRISCDIQLIKTA</sequence>
<dbReference type="STRING" id="425514.SAMN05443550_101110"/>
<name>A0A1H3W5P7_9SPHI</name>
<dbReference type="SMART" id="SM00867">
    <property type="entry name" value="YceI"/>
    <property type="match status" value="1"/>
</dbReference>
<dbReference type="EMBL" id="FNRA01000001">
    <property type="protein sequence ID" value="SDZ82413.1"/>
    <property type="molecule type" value="Genomic_DNA"/>
</dbReference>
<dbReference type="Gene3D" id="2.40.128.110">
    <property type="entry name" value="Lipid/polyisoprenoid-binding, YceI-like"/>
    <property type="match status" value="1"/>
</dbReference>
<evidence type="ECO:0000313" key="2">
    <source>
        <dbReference type="EMBL" id="SDZ82413.1"/>
    </source>
</evidence>
<dbReference type="OrthoDB" id="9811006at2"/>
<reference evidence="2 3" key="1">
    <citation type="submission" date="2016-10" db="EMBL/GenBank/DDBJ databases">
        <authorList>
            <person name="de Groot N.N."/>
        </authorList>
    </citation>
    <scope>NUCLEOTIDE SEQUENCE [LARGE SCALE GENOMIC DNA]</scope>
    <source>
        <strain evidence="2 3">DSM 19033</strain>
    </source>
</reference>
<gene>
    <name evidence="2" type="ORF">SAMN05443550_101110</name>
</gene>
<feature type="domain" description="Lipid/polyisoprenoid-binding YceI-like" evidence="1">
    <location>
        <begin position="3"/>
        <end position="184"/>
    </location>
</feature>
<dbReference type="AlphaFoldDB" id="A0A1H3W5P7"/>